<gene>
    <name evidence="1" type="ORF">FBU59_002921</name>
</gene>
<keyword evidence="2" id="KW-1185">Reference proteome</keyword>
<protein>
    <submittedName>
        <fullName evidence="1">Uncharacterized protein</fullName>
    </submittedName>
</protein>
<name>A0ACC1JA45_9FUNG</name>
<dbReference type="EMBL" id="JANBPW010001714">
    <property type="protein sequence ID" value="KAJ1943410.1"/>
    <property type="molecule type" value="Genomic_DNA"/>
</dbReference>
<reference evidence="1" key="1">
    <citation type="submission" date="2022-07" db="EMBL/GenBank/DDBJ databases">
        <title>Phylogenomic reconstructions and comparative analyses of Kickxellomycotina fungi.</title>
        <authorList>
            <person name="Reynolds N.K."/>
            <person name="Stajich J.E."/>
            <person name="Barry K."/>
            <person name="Grigoriev I.V."/>
            <person name="Crous P."/>
            <person name="Smith M.E."/>
        </authorList>
    </citation>
    <scope>NUCLEOTIDE SEQUENCE</scope>
    <source>
        <strain evidence="1">NRRL 5244</strain>
    </source>
</reference>
<sequence length="544" mass="60338">MWFYDKAADILGRLERREGSIKNMTIGNRYIKPEEKRKMYALICETLKYASALSTVVERSEVLTAEKIKPRQALVMCHDMLLARGGLQHQGADKRLNHRMMKHKARMVAEFEKLKIELNATCNADLVPENLRDNVSTFRYVRVNLIKTTVDAVVKAFEEERYKLARFEDIGRDGLHKAMPPKARKFMRDPDLNDVLVFPPGTDLHDHPLYVNGSVILQDKASCMPAHVAQPVEGSQALDACAAPGNKTSHMASLMHNRGRVFAFDMDRNRLDTLVKLTGNAGCKIITPECMSFLDVDPWDAQYAGVEYALLDPSCSGSGIVSRLDALVDSYIDVVRKDGKANKDNEGARLGSLADFQVSIVLHAMKFPGVKRVSYSTCSVHAEENEQVVARVLAEQDEFGLAPADHVIPTWPRRGLSGAGLTDAQAECVVRTMPEDGTNGFFVAGFVRLRAPEPRKEAPKKATTPSVTVPSEEASEKQPEEEPLIEPVQRGKRKKPVGDRPNEAKVQTEQPSKKPSTVPSSSGKAKKKGSRSKRRVHVSVTASR</sequence>
<evidence type="ECO:0000313" key="1">
    <source>
        <dbReference type="EMBL" id="KAJ1943410.1"/>
    </source>
</evidence>
<organism evidence="1 2">
    <name type="scientific">Linderina macrospora</name>
    <dbReference type="NCBI Taxonomy" id="4868"/>
    <lineage>
        <taxon>Eukaryota</taxon>
        <taxon>Fungi</taxon>
        <taxon>Fungi incertae sedis</taxon>
        <taxon>Zoopagomycota</taxon>
        <taxon>Kickxellomycotina</taxon>
        <taxon>Kickxellomycetes</taxon>
        <taxon>Kickxellales</taxon>
        <taxon>Kickxellaceae</taxon>
        <taxon>Linderina</taxon>
    </lineage>
</organism>
<comment type="caution">
    <text evidence="1">The sequence shown here is derived from an EMBL/GenBank/DDBJ whole genome shotgun (WGS) entry which is preliminary data.</text>
</comment>
<accession>A0ACC1JA45</accession>
<dbReference type="Proteomes" id="UP001150603">
    <property type="component" value="Unassembled WGS sequence"/>
</dbReference>
<evidence type="ECO:0000313" key="2">
    <source>
        <dbReference type="Proteomes" id="UP001150603"/>
    </source>
</evidence>
<proteinExistence type="predicted"/>